<feature type="compositionally biased region" description="Polar residues" evidence="1">
    <location>
        <begin position="117"/>
        <end position="127"/>
    </location>
</feature>
<dbReference type="InterPro" id="IPR015496">
    <property type="entry name" value="Ubiquilin"/>
</dbReference>
<dbReference type="PANTHER" id="PTHR10677:SF3">
    <property type="entry name" value="FI07626P-RELATED"/>
    <property type="match status" value="1"/>
</dbReference>
<name>A0A6A5Z8S0_9PLEO</name>
<proteinExistence type="predicted"/>
<feature type="region of interest" description="Disordered" evidence="1">
    <location>
        <begin position="394"/>
        <end position="454"/>
    </location>
</feature>
<keyword evidence="5" id="KW-1185">Reference proteome</keyword>
<dbReference type="SMART" id="SM00165">
    <property type="entry name" value="UBA"/>
    <property type="match status" value="1"/>
</dbReference>
<dbReference type="Pfam" id="PF00627">
    <property type="entry name" value="UBA"/>
    <property type="match status" value="1"/>
</dbReference>
<dbReference type="InterPro" id="IPR009060">
    <property type="entry name" value="UBA-like_sf"/>
</dbReference>
<dbReference type="SUPFAM" id="SSF46934">
    <property type="entry name" value="UBA-like"/>
    <property type="match status" value="1"/>
</dbReference>
<dbReference type="CDD" id="cd14324">
    <property type="entry name" value="UBA_Dsk2p_like"/>
    <property type="match status" value="1"/>
</dbReference>
<dbReference type="Gene3D" id="1.10.8.10">
    <property type="entry name" value="DNA helicase RuvA subunit, C-terminal domain"/>
    <property type="match status" value="1"/>
</dbReference>
<feature type="domain" description="UBA" evidence="2">
    <location>
        <begin position="454"/>
        <end position="495"/>
    </location>
</feature>
<evidence type="ECO:0000259" key="2">
    <source>
        <dbReference type="PROSITE" id="PS50030"/>
    </source>
</evidence>
<dbReference type="PROSITE" id="PS50030">
    <property type="entry name" value="UBA"/>
    <property type="match status" value="1"/>
</dbReference>
<feature type="compositionally biased region" description="Low complexity" evidence="1">
    <location>
        <begin position="95"/>
        <end position="113"/>
    </location>
</feature>
<dbReference type="AlphaFoldDB" id="A0A6A5Z8S0"/>
<feature type="compositionally biased region" description="Polar residues" evidence="1">
    <location>
        <begin position="326"/>
        <end position="346"/>
    </location>
</feature>
<feature type="compositionally biased region" description="Low complexity" evidence="1">
    <location>
        <begin position="303"/>
        <end position="325"/>
    </location>
</feature>
<dbReference type="InterPro" id="IPR000626">
    <property type="entry name" value="Ubiquitin-like_dom"/>
</dbReference>
<dbReference type="InterPro" id="IPR029071">
    <property type="entry name" value="Ubiquitin-like_domsf"/>
</dbReference>
<sequence>MADDAATTSAEETQITFNVKQSTDKKHVVTVPANSTVAELKAKLATPEFTDIPAERQRLIYSGRVLKDHDTLASAKVKDSHTVHLVSSAASNTRQNPANQGASSNASAGSGSPTPQLPQMATGTGNNPLAGLTGARYAGFHGLPGAEMFGPDGGMGPGAGPEQLLEMMENPMFLSQMNEAMDNPAVIDMMTQNPMIRNNPMLAEMIRNPETRRMMFNPEMMRMQLQMQRAMGTGGPSFPAPGVTDTTPQPSATATGGGTTATPNQPNTTGSTQAQDPFGGLFGNAGGAGGAAGAGNPFAALFGQPGANPFAPQAQAQNNTATTGTESNTGSTPSADGTQARDQNAGSPPPNPLGNLFGTPAPGQPNPLAEMTRNLMQNPEAMRQAMNMFGGMGGNAFGAPQGQDPSATAGTNNPAGNPFAGLFGQGGFGGAGGLGAGGAGFGTPPPQDTRPPEEVYETQLAQLNTMGFVDFERNVRALRRSGGNVNGAVDWLLSEGS</sequence>
<dbReference type="Pfam" id="PF00240">
    <property type="entry name" value="ubiquitin"/>
    <property type="match status" value="1"/>
</dbReference>
<dbReference type="EMBL" id="ML977324">
    <property type="protein sequence ID" value="KAF2115117.1"/>
    <property type="molecule type" value="Genomic_DNA"/>
</dbReference>
<dbReference type="PROSITE" id="PS50053">
    <property type="entry name" value="UBIQUITIN_2"/>
    <property type="match status" value="1"/>
</dbReference>
<dbReference type="GO" id="GO:0031593">
    <property type="term" value="F:polyubiquitin modification-dependent protein binding"/>
    <property type="evidence" value="ECO:0007669"/>
    <property type="project" value="TreeGrafter"/>
</dbReference>
<dbReference type="GO" id="GO:0006511">
    <property type="term" value="P:ubiquitin-dependent protein catabolic process"/>
    <property type="evidence" value="ECO:0007669"/>
    <property type="project" value="TreeGrafter"/>
</dbReference>
<dbReference type="InterPro" id="IPR015940">
    <property type="entry name" value="UBA"/>
</dbReference>
<dbReference type="GO" id="GO:0005829">
    <property type="term" value="C:cytosol"/>
    <property type="evidence" value="ECO:0007669"/>
    <property type="project" value="TreeGrafter"/>
</dbReference>
<evidence type="ECO:0000313" key="5">
    <source>
        <dbReference type="Proteomes" id="UP000799770"/>
    </source>
</evidence>
<feature type="domain" description="Ubiquitin-like" evidence="3">
    <location>
        <begin position="15"/>
        <end position="92"/>
    </location>
</feature>
<reference evidence="4" key="1">
    <citation type="journal article" date="2020" name="Stud. Mycol.">
        <title>101 Dothideomycetes genomes: a test case for predicting lifestyles and emergence of pathogens.</title>
        <authorList>
            <person name="Haridas S."/>
            <person name="Albert R."/>
            <person name="Binder M."/>
            <person name="Bloem J."/>
            <person name="Labutti K."/>
            <person name="Salamov A."/>
            <person name="Andreopoulos B."/>
            <person name="Baker S."/>
            <person name="Barry K."/>
            <person name="Bills G."/>
            <person name="Bluhm B."/>
            <person name="Cannon C."/>
            <person name="Castanera R."/>
            <person name="Culley D."/>
            <person name="Daum C."/>
            <person name="Ezra D."/>
            <person name="Gonzalez J."/>
            <person name="Henrissat B."/>
            <person name="Kuo A."/>
            <person name="Liang C."/>
            <person name="Lipzen A."/>
            <person name="Lutzoni F."/>
            <person name="Magnuson J."/>
            <person name="Mondo S."/>
            <person name="Nolan M."/>
            <person name="Ohm R."/>
            <person name="Pangilinan J."/>
            <person name="Park H.-J."/>
            <person name="Ramirez L."/>
            <person name="Alfaro M."/>
            <person name="Sun H."/>
            <person name="Tritt A."/>
            <person name="Yoshinaga Y."/>
            <person name="Zwiers L.-H."/>
            <person name="Turgeon B."/>
            <person name="Goodwin S."/>
            <person name="Spatafora J."/>
            <person name="Crous P."/>
            <person name="Grigoriev I."/>
        </authorList>
    </citation>
    <scope>NUCLEOTIDE SEQUENCE</scope>
    <source>
        <strain evidence="4">CBS 627.86</strain>
    </source>
</reference>
<gene>
    <name evidence="4" type="ORF">BDV96DRAFT_493963</name>
</gene>
<dbReference type="SUPFAM" id="SSF54236">
    <property type="entry name" value="Ubiquitin-like"/>
    <property type="match status" value="1"/>
</dbReference>
<dbReference type="PANTHER" id="PTHR10677">
    <property type="entry name" value="UBIQUILIN"/>
    <property type="match status" value="1"/>
</dbReference>
<feature type="compositionally biased region" description="Gly residues" evidence="1">
    <location>
        <begin position="423"/>
        <end position="441"/>
    </location>
</feature>
<feature type="compositionally biased region" description="Polar residues" evidence="1">
    <location>
        <begin position="403"/>
        <end position="415"/>
    </location>
</feature>
<dbReference type="Proteomes" id="UP000799770">
    <property type="component" value="Unassembled WGS sequence"/>
</dbReference>
<dbReference type="SMART" id="SM00213">
    <property type="entry name" value="UBQ"/>
    <property type="match status" value="1"/>
</dbReference>
<dbReference type="OrthoDB" id="267397at2759"/>
<feature type="compositionally biased region" description="Low complexity" evidence="1">
    <location>
        <begin position="246"/>
        <end position="270"/>
    </location>
</feature>
<evidence type="ECO:0000313" key="4">
    <source>
        <dbReference type="EMBL" id="KAF2115117.1"/>
    </source>
</evidence>
<evidence type="ECO:0000256" key="1">
    <source>
        <dbReference type="SAM" id="MobiDB-lite"/>
    </source>
</evidence>
<dbReference type="CDD" id="cd16106">
    <property type="entry name" value="Ubl_Dsk2p_like"/>
    <property type="match status" value="1"/>
</dbReference>
<protein>
    <recommendedName>
        <fullName evidence="6">Ubiquitin-like protein DskB</fullName>
    </recommendedName>
</protein>
<feature type="region of interest" description="Disordered" evidence="1">
    <location>
        <begin position="88"/>
        <end position="128"/>
    </location>
</feature>
<evidence type="ECO:0008006" key="6">
    <source>
        <dbReference type="Google" id="ProtNLM"/>
    </source>
</evidence>
<dbReference type="Gene3D" id="3.10.20.90">
    <property type="entry name" value="Phosphatidylinositol 3-kinase Catalytic Subunit, Chain A, domain 1"/>
    <property type="match status" value="1"/>
</dbReference>
<evidence type="ECO:0000259" key="3">
    <source>
        <dbReference type="PROSITE" id="PS50053"/>
    </source>
</evidence>
<feature type="region of interest" description="Disordered" evidence="1">
    <location>
        <begin position="303"/>
        <end position="370"/>
    </location>
</feature>
<organism evidence="4 5">
    <name type="scientific">Lophiotrema nucula</name>
    <dbReference type="NCBI Taxonomy" id="690887"/>
    <lineage>
        <taxon>Eukaryota</taxon>
        <taxon>Fungi</taxon>
        <taxon>Dikarya</taxon>
        <taxon>Ascomycota</taxon>
        <taxon>Pezizomycotina</taxon>
        <taxon>Dothideomycetes</taxon>
        <taxon>Pleosporomycetidae</taxon>
        <taxon>Pleosporales</taxon>
        <taxon>Lophiotremataceae</taxon>
        <taxon>Lophiotrema</taxon>
    </lineage>
</organism>
<feature type="region of interest" description="Disordered" evidence="1">
    <location>
        <begin position="231"/>
        <end position="282"/>
    </location>
</feature>
<accession>A0A6A5Z8S0</accession>